<dbReference type="EMBL" id="CDPU01000001">
    <property type="protein sequence ID" value="CEO44752.1"/>
    <property type="molecule type" value="Genomic_DNA"/>
</dbReference>
<dbReference type="SUPFAM" id="SSF51735">
    <property type="entry name" value="NAD(P)-binding Rossmann-fold domains"/>
    <property type="match status" value="1"/>
</dbReference>
<evidence type="ECO:0000256" key="2">
    <source>
        <dbReference type="ARBA" id="ARBA00023002"/>
    </source>
</evidence>
<comment type="similarity">
    <text evidence="1">Belongs to the zinc-containing alcohol dehydrogenase family.</text>
</comment>
<dbReference type="Gene3D" id="3.90.180.10">
    <property type="entry name" value="Medium-chain alcohol dehydrogenases, catalytic domain"/>
    <property type="match status" value="1"/>
</dbReference>
<gene>
    <name evidence="4" type="ORF">BN869_000000807_1</name>
</gene>
<evidence type="ECO:0000259" key="3">
    <source>
        <dbReference type="SMART" id="SM00829"/>
    </source>
</evidence>
<dbReference type="PANTHER" id="PTHR45348:SF2">
    <property type="entry name" value="ZINC-TYPE ALCOHOL DEHYDROGENASE-LIKE PROTEIN C2E1P3.01"/>
    <property type="match status" value="1"/>
</dbReference>
<protein>
    <recommendedName>
        <fullName evidence="3">Enoyl reductase (ER) domain-containing protein</fullName>
    </recommendedName>
</protein>
<dbReference type="SMART" id="SM00829">
    <property type="entry name" value="PKS_ER"/>
    <property type="match status" value="1"/>
</dbReference>
<evidence type="ECO:0000313" key="4">
    <source>
        <dbReference type="EMBL" id="CEO44752.1"/>
    </source>
</evidence>
<dbReference type="AlphaFoldDB" id="A0A0B7JNB9"/>
<dbReference type="InterPro" id="IPR011032">
    <property type="entry name" value="GroES-like_sf"/>
</dbReference>
<feature type="domain" description="Enoyl reductase (ER)" evidence="3">
    <location>
        <begin position="12"/>
        <end position="370"/>
    </location>
</feature>
<dbReference type="CDD" id="cd08249">
    <property type="entry name" value="enoyl_reductase_like"/>
    <property type="match status" value="1"/>
</dbReference>
<proteinExistence type="inferred from homology"/>
<accession>A0A0B7JNB9</accession>
<keyword evidence="2" id="KW-0560">Oxidoreductase</keyword>
<dbReference type="InterPro" id="IPR020843">
    <property type="entry name" value="ER"/>
</dbReference>
<dbReference type="SUPFAM" id="SSF50129">
    <property type="entry name" value="GroES-like"/>
    <property type="match status" value="1"/>
</dbReference>
<dbReference type="PANTHER" id="PTHR45348">
    <property type="entry name" value="HYPOTHETICAL OXIDOREDUCTASE (EUROFUNG)"/>
    <property type="match status" value="1"/>
</dbReference>
<dbReference type="Pfam" id="PF08240">
    <property type="entry name" value="ADH_N"/>
    <property type="match status" value="1"/>
</dbReference>
<dbReference type="InterPro" id="IPR036291">
    <property type="entry name" value="NAD(P)-bd_dom_sf"/>
</dbReference>
<dbReference type="GO" id="GO:0016651">
    <property type="term" value="F:oxidoreductase activity, acting on NAD(P)H"/>
    <property type="evidence" value="ECO:0007669"/>
    <property type="project" value="InterPro"/>
</dbReference>
<dbReference type="Gene3D" id="3.40.50.720">
    <property type="entry name" value="NAD(P)-binding Rossmann-like Domain"/>
    <property type="match status" value="1"/>
</dbReference>
<dbReference type="InterPro" id="IPR047122">
    <property type="entry name" value="Trans-enoyl_RdTase-like"/>
</dbReference>
<dbReference type="InterPro" id="IPR013154">
    <property type="entry name" value="ADH-like_N"/>
</dbReference>
<reference evidence="4" key="1">
    <citation type="submission" date="2015-01" db="EMBL/GenBank/DDBJ databases">
        <authorList>
            <person name="Durling Mikael"/>
        </authorList>
    </citation>
    <scope>NUCLEOTIDE SEQUENCE</scope>
</reference>
<evidence type="ECO:0000256" key="1">
    <source>
        <dbReference type="ARBA" id="ARBA00008072"/>
    </source>
</evidence>
<organism evidence="4">
    <name type="scientific">Bionectria ochroleuca</name>
    <name type="common">Gliocladium roseum</name>
    <dbReference type="NCBI Taxonomy" id="29856"/>
    <lineage>
        <taxon>Eukaryota</taxon>
        <taxon>Fungi</taxon>
        <taxon>Dikarya</taxon>
        <taxon>Ascomycota</taxon>
        <taxon>Pezizomycotina</taxon>
        <taxon>Sordariomycetes</taxon>
        <taxon>Hypocreomycetidae</taxon>
        <taxon>Hypocreales</taxon>
        <taxon>Bionectriaceae</taxon>
        <taxon>Clonostachys</taxon>
    </lineage>
</organism>
<sequence>MPSNHAAQLPSKLARSLAVSEVPYPTPSKGQIVIRNAAVAINPIDWLIQSRGDLVFPWLKYSSTLGFDAAGEVVEVGEEVTRFKVGDRVLGLCRGIEKDENDPSQGAFQHYTVLRENWVSHIRAPGMSFIQGATLPLGVAAASAALFDSSYLGLDLPTVPARPSTGKTVLVWGGSSSVGCCAIQLAVAAGYEVFTTASPKNHDLVRRLGASRVWDYNSSAVVEEIAEGLKGKVVAGAVAIGPGSGNKCMCVLEKAPKGANKFVAMATLPMPDSEPTRMGMVSSAASYLTKTATYGARSMVNGIKWNYVSMDGMAGAGLNKQIFVDFLPEALDSGSFVPSPEPLIVGHGLETIQEAFELQKKGVSAQKIVVTL</sequence>
<name>A0A0B7JNB9_BIOOC</name>